<protein>
    <recommendedName>
        <fullName evidence="3">Toxin-antitoxin system, toxin component</fullName>
    </recommendedName>
</protein>
<dbReference type="AlphaFoldDB" id="A0A1Y2T1E0"/>
<comment type="caution">
    <text evidence="1">The sequence shown here is derived from an EMBL/GenBank/DDBJ whole genome shotgun (WGS) entry which is preliminary data.</text>
</comment>
<reference evidence="1 2" key="1">
    <citation type="submission" date="2017-04" db="EMBL/GenBank/DDBJ databases">
        <title>Draft genome sequences of Alloscardovia macacae UMA81211 and UMA81212 isolated from the feces of a rhesus macaque (Macaca mulatta).</title>
        <authorList>
            <person name="Albert K."/>
            <person name="Sela D.A."/>
        </authorList>
    </citation>
    <scope>NUCLEOTIDE SEQUENCE [LARGE SCALE GENOMIC DNA]</scope>
    <source>
        <strain evidence="1 2">UMA81212</strain>
    </source>
</reference>
<evidence type="ECO:0000313" key="1">
    <source>
        <dbReference type="EMBL" id="OTA29806.1"/>
    </source>
</evidence>
<gene>
    <name evidence="1" type="ORF">B9T39_01625</name>
</gene>
<dbReference type="EMBL" id="NEKC01000003">
    <property type="protein sequence ID" value="OTA29806.1"/>
    <property type="molecule type" value="Genomic_DNA"/>
</dbReference>
<organism evidence="1 2">
    <name type="scientific">Alloscardovia macacae</name>
    <dbReference type="NCBI Taxonomy" id="1160091"/>
    <lineage>
        <taxon>Bacteria</taxon>
        <taxon>Bacillati</taxon>
        <taxon>Actinomycetota</taxon>
        <taxon>Actinomycetes</taxon>
        <taxon>Bifidobacteriales</taxon>
        <taxon>Bifidobacteriaceae</taxon>
        <taxon>Alloscardovia</taxon>
    </lineage>
</organism>
<name>A0A1Y2T1E0_9BIFI</name>
<sequence>MRVVVLDRVVERHPELSMRDVATAFKSIYMDAQRANGHWIAVGTDSRLRDIEMIYFHDYKANSIVIYHAFTPPTTKFLTEIHNLKRRRI</sequence>
<evidence type="ECO:0008006" key="3">
    <source>
        <dbReference type="Google" id="ProtNLM"/>
    </source>
</evidence>
<accession>A0A1Y2T1E0</accession>
<evidence type="ECO:0000313" key="2">
    <source>
        <dbReference type="Proteomes" id="UP000243540"/>
    </source>
</evidence>
<dbReference type="STRING" id="1160091.B9T39_01625"/>
<dbReference type="Proteomes" id="UP000243540">
    <property type="component" value="Unassembled WGS sequence"/>
</dbReference>
<proteinExistence type="predicted"/>
<dbReference type="OrthoDB" id="3237719at2"/>